<reference evidence="4" key="1">
    <citation type="submission" date="2016-10" db="EMBL/GenBank/DDBJ databases">
        <authorList>
            <person name="Varghese N."/>
            <person name="Submissions S."/>
        </authorList>
    </citation>
    <scope>NUCLEOTIDE SEQUENCE [LARGE SCALE GENOMIC DNA]</scope>
    <source>
        <strain evidence="4">DSM 45237</strain>
    </source>
</reference>
<dbReference type="OrthoDB" id="5431692at2"/>
<dbReference type="GO" id="GO:0004301">
    <property type="term" value="F:epoxide hydrolase activity"/>
    <property type="evidence" value="ECO:0007669"/>
    <property type="project" value="TreeGrafter"/>
</dbReference>
<name>A0A1H5P7I8_9ACTN</name>
<dbReference type="RefSeq" id="WP_069114922.1">
    <property type="nucleotide sequence ID" value="NZ_FNUC01000004.1"/>
</dbReference>
<dbReference type="Gene3D" id="3.40.50.1820">
    <property type="entry name" value="alpha/beta hydrolase"/>
    <property type="match status" value="1"/>
</dbReference>
<sequence length="310" mass="35092">MSTLAPIAHRAVAIDGLEIFYREAGPPDAPVVLLPHGYPSSSFQYRGFMAALGDRWRLVAPDYPAFGYSAQPPREEFDYTFTGYADVLDAFLAKLAIDRFALYLFDYGSQVGLQLAMRRPERVAALVIQNGDAYEHTLGPKYELLRRYWATPTPRLRARLEDAVTESGLREEVLGEVPPHVVERISPDLWRQAWVRMCEPENRAIMVDLFAQIQDSVALFPDYQAYLREHRPPTLIVWGPHDGYMPAEAAHAYLADLPDAELHVLPDAGHWLIETHLGELVRLTRDFLARVHVEGAQRAARSQWEASTAQ</sequence>
<organism evidence="3 4">
    <name type="scientific">Jiangella alba</name>
    <dbReference type="NCBI Taxonomy" id="561176"/>
    <lineage>
        <taxon>Bacteria</taxon>
        <taxon>Bacillati</taxon>
        <taxon>Actinomycetota</taxon>
        <taxon>Actinomycetes</taxon>
        <taxon>Jiangellales</taxon>
        <taxon>Jiangellaceae</taxon>
        <taxon>Jiangella</taxon>
    </lineage>
</organism>
<dbReference type="InterPro" id="IPR029058">
    <property type="entry name" value="AB_hydrolase_fold"/>
</dbReference>
<dbReference type="STRING" id="561176.SAMN04488561_3831"/>
<gene>
    <name evidence="3" type="ORF">SAMN04488561_3831</name>
</gene>
<dbReference type="SUPFAM" id="SSF53474">
    <property type="entry name" value="alpha/beta-Hydrolases"/>
    <property type="match status" value="1"/>
</dbReference>
<dbReference type="InterPro" id="IPR051340">
    <property type="entry name" value="Haloalkane_dehalogenase"/>
</dbReference>
<dbReference type="EMBL" id="FNUC01000004">
    <property type="protein sequence ID" value="SEF09660.1"/>
    <property type="molecule type" value="Genomic_DNA"/>
</dbReference>
<dbReference type="PANTHER" id="PTHR42977">
    <property type="entry name" value="HYDROLASE-RELATED"/>
    <property type="match status" value="1"/>
</dbReference>
<dbReference type="PRINTS" id="PR00111">
    <property type="entry name" value="ABHYDROLASE"/>
</dbReference>
<dbReference type="Proteomes" id="UP000181980">
    <property type="component" value="Unassembled WGS sequence"/>
</dbReference>
<dbReference type="Pfam" id="PF00561">
    <property type="entry name" value="Abhydrolase_1"/>
    <property type="match status" value="1"/>
</dbReference>
<evidence type="ECO:0000256" key="1">
    <source>
        <dbReference type="ARBA" id="ARBA00022801"/>
    </source>
</evidence>
<dbReference type="InterPro" id="IPR000073">
    <property type="entry name" value="AB_hydrolase_1"/>
</dbReference>
<keyword evidence="1" id="KW-0378">Hydrolase</keyword>
<dbReference type="PANTHER" id="PTHR42977:SF3">
    <property type="entry name" value="AB HYDROLASE-1 DOMAIN-CONTAINING PROTEIN"/>
    <property type="match status" value="1"/>
</dbReference>
<feature type="domain" description="AB hydrolase-1" evidence="2">
    <location>
        <begin position="30"/>
        <end position="276"/>
    </location>
</feature>
<proteinExistence type="predicted"/>
<protein>
    <submittedName>
        <fullName evidence="3">Pimeloyl-ACP methyl ester carboxylesterase</fullName>
    </submittedName>
</protein>
<dbReference type="AlphaFoldDB" id="A0A1H5P7I8"/>
<accession>A0A1H5P7I8</accession>
<evidence type="ECO:0000313" key="4">
    <source>
        <dbReference type="Proteomes" id="UP000181980"/>
    </source>
</evidence>
<evidence type="ECO:0000259" key="2">
    <source>
        <dbReference type="Pfam" id="PF00561"/>
    </source>
</evidence>
<evidence type="ECO:0000313" key="3">
    <source>
        <dbReference type="EMBL" id="SEF09660.1"/>
    </source>
</evidence>
<keyword evidence="4" id="KW-1185">Reference proteome</keyword>